<keyword evidence="1" id="KW-0812">Transmembrane</keyword>
<keyword evidence="1" id="KW-1133">Transmembrane helix</keyword>
<accession>A0A5D0QWG2</accession>
<evidence type="ECO:0000313" key="3">
    <source>
        <dbReference type="Proteomes" id="UP000324358"/>
    </source>
</evidence>
<dbReference type="EMBL" id="VSKL01000002">
    <property type="protein sequence ID" value="TYB73520.1"/>
    <property type="molecule type" value="Genomic_DNA"/>
</dbReference>
<feature type="transmembrane region" description="Helical" evidence="1">
    <location>
        <begin position="40"/>
        <end position="58"/>
    </location>
</feature>
<feature type="transmembrane region" description="Helical" evidence="1">
    <location>
        <begin position="12"/>
        <end position="31"/>
    </location>
</feature>
<gene>
    <name evidence="2" type="ORF">ES675_07650</name>
</gene>
<reference evidence="2 3" key="1">
    <citation type="submission" date="2019-08" db="EMBL/GenBank/DDBJ databases">
        <title>Genomes of Antarctic Bizionia species.</title>
        <authorList>
            <person name="Bowman J.P."/>
        </authorList>
    </citation>
    <scope>NUCLEOTIDE SEQUENCE [LARGE SCALE GENOMIC DNA]</scope>
    <source>
        <strain evidence="2 3">APA-1</strain>
    </source>
</reference>
<proteinExistence type="predicted"/>
<evidence type="ECO:0008006" key="4">
    <source>
        <dbReference type="Google" id="ProtNLM"/>
    </source>
</evidence>
<dbReference type="AlphaFoldDB" id="A0A5D0QWG2"/>
<evidence type="ECO:0000313" key="2">
    <source>
        <dbReference type="EMBL" id="TYB73520.1"/>
    </source>
</evidence>
<keyword evidence="3" id="KW-1185">Reference proteome</keyword>
<keyword evidence="1" id="KW-0472">Membrane</keyword>
<evidence type="ECO:0000256" key="1">
    <source>
        <dbReference type="SAM" id="Phobius"/>
    </source>
</evidence>
<dbReference type="OrthoDB" id="6400719at2"/>
<protein>
    <recommendedName>
        <fullName evidence="4">DUF4870 domain-containing protein</fullName>
    </recommendedName>
</protein>
<organism evidence="2 3">
    <name type="scientific">Bizionia algoritergicola</name>
    <dbReference type="NCBI Taxonomy" id="291187"/>
    <lineage>
        <taxon>Bacteria</taxon>
        <taxon>Pseudomonadati</taxon>
        <taxon>Bacteroidota</taxon>
        <taxon>Flavobacteriia</taxon>
        <taxon>Flavobacteriales</taxon>
        <taxon>Flavobacteriaceae</taxon>
        <taxon>Bizionia</taxon>
    </lineage>
</organism>
<dbReference type="Proteomes" id="UP000324358">
    <property type="component" value="Unassembled WGS sequence"/>
</dbReference>
<comment type="caution">
    <text evidence="2">The sequence shown here is derived from an EMBL/GenBank/DDBJ whole genome shotgun (WGS) entry which is preliminary data.</text>
</comment>
<sequence length="108" mass="12510">MTDQTIQEGRTMAIVAYFTFVGLIIAIVLNIDKKNPFTSFHIRQMLGLVIMLLVSNITEEYLSSWLGTIFWAITFVSWLFGLVYAIKSEMKPIPVIGEKFQEWFRNIN</sequence>
<name>A0A5D0QWG2_9FLAO</name>
<feature type="transmembrane region" description="Helical" evidence="1">
    <location>
        <begin position="64"/>
        <end position="86"/>
    </location>
</feature>
<dbReference type="RefSeq" id="WP_066247726.1">
    <property type="nucleotide sequence ID" value="NZ_VSKL01000002.1"/>
</dbReference>